<organism evidence="10 11">
    <name type="scientific">Silurus meridionalis</name>
    <name type="common">Southern catfish</name>
    <name type="synonym">Silurus soldatovi meridionalis</name>
    <dbReference type="NCBI Taxonomy" id="175797"/>
    <lineage>
        <taxon>Eukaryota</taxon>
        <taxon>Metazoa</taxon>
        <taxon>Chordata</taxon>
        <taxon>Craniata</taxon>
        <taxon>Vertebrata</taxon>
        <taxon>Euteleostomi</taxon>
        <taxon>Actinopterygii</taxon>
        <taxon>Neopterygii</taxon>
        <taxon>Teleostei</taxon>
        <taxon>Ostariophysi</taxon>
        <taxon>Siluriformes</taxon>
        <taxon>Siluridae</taxon>
        <taxon>Silurus</taxon>
    </lineage>
</organism>
<feature type="domain" description="Ig-like" evidence="9">
    <location>
        <begin position="23"/>
        <end position="110"/>
    </location>
</feature>
<evidence type="ECO:0000256" key="7">
    <source>
        <dbReference type="ARBA" id="ARBA00023319"/>
    </source>
</evidence>
<dbReference type="SUPFAM" id="SSF48726">
    <property type="entry name" value="Immunoglobulin"/>
    <property type="match status" value="1"/>
</dbReference>
<dbReference type="Gene3D" id="2.60.40.10">
    <property type="entry name" value="Immunoglobulins"/>
    <property type="match status" value="1"/>
</dbReference>
<dbReference type="InterPro" id="IPR013783">
    <property type="entry name" value="Ig-like_fold"/>
</dbReference>
<dbReference type="Proteomes" id="UP000606274">
    <property type="component" value="Unassembled WGS sequence"/>
</dbReference>
<dbReference type="EMBL" id="JABFDY010000018">
    <property type="protein sequence ID" value="KAF7693940.1"/>
    <property type="molecule type" value="Genomic_DNA"/>
</dbReference>
<feature type="chain" id="PRO_5035898463" description="Beta-2-microglobulin" evidence="8">
    <location>
        <begin position="19"/>
        <end position="115"/>
    </location>
</feature>
<name>A0A8T0APD6_SILME</name>
<gene>
    <name evidence="10" type="ORF">HF521_007693</name>
</gene>
<evidence type="ECO:0000256" key="5">
    <source>
        <dbReference type="ARBA" id="ARBA00022525"/>
    </source>
</evidence>
<dbReference type="GO" id="GO:0042612">
    <property type="term" value="C:MHC class I protein complex"/>
    <property type="evidence" value="ECO:0007669"/>
    <property type="project" value="UniProtKB-KW"/>
</dbReference>
<sequence length="115" mass="13321">MKLFFYLVVCIFSICSQAKVSLPKVQVYSYSPGEFGKNNTLICRVSGFHPPDISIDLLVDEDKMTEGKQSDLAFEQGWMFHLMKSAHFIPQMGKKYSCRVKHMQKTQTFVWEPDM</sequence>
<dbReference type="PANTHER" id="PTHR19944:SF62">
    <property type="entry name" value="BETA-2-MICROGLOBULIN"/>
    <property type="match status" value="1"/>
</dbReference>
<feature type="signal peptide" evidence="8">
    <location>
        <begin position="1"/>
        <end position="18"/>
    </location>
</feature>
<protein>
    <recommendedName>
        <fullName evidence="3">Beta-2-microglobulin</fullName>
    </recommendedName>
</protein>
<evidence type="ECO:0000313" key="11">
    <source>
        <dbReference type="Proteomes" id="UP000606274"/>
    </source>
</evidence>
<reference evidence="10" key="1">
    <citation type="submission" date="2020-08" db="EMBL/GenBank/DDBJ databases">
        <title>Chromosome-level assembly of Southern catfish (Silurus meridionalis) provides insights into visual adaptation to the nocturnal and benthic lifestyles.</title>
        <authorList>
            <person name="Zhang Y."/>
            <person name="Wang D."/>
            <person name="Peng Z."/>
        </authorList>
    </citation>
    <scope>NUCLEOTIDE SEQUENCE</scope>
    <source>
        <strain evidence="10">SWU-2019-XX</strain>
        <tissue evidence="10">Muscle</tissue>
    </source>
</reference>
<comment type="subcellular location">
    <subcellularLocation>
        <location evidence="1">Secreted</location>
    </subcellularLocation>
</comment>
<evidence type="ECO:0000256" key="4">
    <source>
        <dbReference type="ARBA" id="ARBA00022451"/>
    </source>
</evidence>
<dbReference type="InterPro" id="IPR050160">
    <property type="entry name" value="MHC/Immunoglobulin"/>
</dbReference>
<dbReference type="GO" id="GO:0005576">
    <property type="term" value="C:extracellular region"/>
    <property type="evidence" value="ECO:0007669"/>
    <property type="project" value="UniProtKB-SubCell"/>
</dbReference>
<dbReference type="Pfam" id="PF07654">
    <property type="entry name" value="C1-set"/>
    <property type="match status" value="1"/>
</dbReference>
<comment type="caution">
    <text evidence="10">The sequence shown here is derived from an EMBL/GenBank/DDBJ whole genome shotgun (WGS) entry which is preliminary data.</text>
</comment>
<proteinExistence type="inferred from homology"/>
<keyword evidence="11" id="KW-1185">Reference proteome</keyword>
<dbReference type="InterPro" id="IPR007110">
    <property type="entry name" value="Ig-like_dom"/>
</dbReference>
<dbReference type="GO" id="GO:0002474">
    <property type="term" value="P:antigen processing and presentation of peptide antigen via MHC class I"/>
    <property type="evidence" value="ECO:0007669"/>
    <property type="project" value="UniProtKB-KW"/>
</dbReference>
<keyword evidence="8" id="KW-0732">Signal</keyword>
<keyword evidence="4" id="KW-0490">MHC I</keyword>
<dbReference type="InterPro" id="IPR003006">
    <property type="entry name" value="Ig/MHC_CS"/>
</dbReference>
<dbReference type="AlphaFoldDB" id="A0A8T0APD6"/>
<dbReference type="InterPro" id="IPR003597">
    <property type="entry name" value="Ig_C1-set"/>
</dbReference>
<comment type="similarity">
    <text evidence="2">Belongs to the beta-2-microglobulin family.</text>
</comment>
<dbReference type="InterPro" id="IPR036179">
    <property type="entry name" value="Ig-like_dom_sf"/>
</dbReference>
<evidence type="ECO:0000256" key="6">
    <source>
        <dbReference type="ARBA" id="ARBA00022859"/>
    </source>
</evidence>
<keyword evidence="5" id="KW-0964">Secreted</keyword>
<keyword evidence="6" id="KW-0391">Immunity</keyword>
<keyword evidence="7" id="KW-0393">Immunoglobulin domain</keyword>
<evidence type="ECO:0000259" key="9">
    <source>
        <dbReference type="PROSITE" id="PS50835"/>
    </source>
</evidence>
<evidence type="ECO:0000313" key="10">
    <source>
        <dbReference type="EMBL" id="KAF7693940.1"/>
    </source>
</evidence>
<evidence type="ECO:0000256" key="8">
    <source>
        <dbReference type="SAM" id="SignalP"/>
    </source>
</evidence>
<dbReference type="SMART" id="SM00407">
    <property type="entry name" value="IGc1"/>
    <property type="match status" value="1"/>
</dbReference>
<dbReference type="PANTHER" id="PTHR19944">
    <property type="entry name" value="MHC CLASS II-RELATED"/>
    <property type="match status" value="1"/>
</dbReference>
<evidence type="ECO:0000256" key="2">
    <source>
        <dbReference type="ARBA" id="ARBA00009564"/>
    </source>
</evidence>
<evidence type="ECO:0000256" key="3">
    <source>
        <dbReference type="ARBA" id="ARBA00018767"/>
    </source>
</evidence>
<dbReference type="PROSITE" id="PS00290">
    <property type="entry name" value="IG_MHC"/>
    <property type="match status" value="1"/>
</dbReference>
<evidence type="ECO:0000256" key="1">
    <source>
        <dbReference type="ARBA" id="ARBA00004613"/>
    </source>
</evidence>
<dbReference type="PROSITE" id="PS50835">
    <property type="entry name" value="IG_LIKE"/>
    <property type="match status" value="1"/>
</dbReference>
<accession>A0A8T0APD6</accession>